<protein>
    <submittedName>
        <fullName evidence="1">Uncharacterized protein</fullName>
    </submittedName>
</protein>
<dbReference type="EMBL" id="GBRH01246684">
    <property type="protein sequence ID" value="JAD51211.1"/>
    <property type="molecule type" value="Transcribed_RNA"/>
</dbReference>
<dbReference type="AlphaFoldDB" id="A0A0A9AJ81"/>
<proteinExistence type="predicted"/>
<reference evidence="1" key="2">
    <citation type="journal article" date="2015" name="Data Brief">
        <title>Shoot transcriptome of the giant reed, Arundo donax.</title>
        <authorList>
            <person name="Barrero R.A."/>
            <person name="Guerrero F.D."/>
            <person name="Moolhuijzen P."/>
            <person name="Goolsby J.A."/>
            <person name="Tidwell J."/>
            <person name="Bellgard S.E."/>
            <person name="Bellgard M.I."/>
        </authorList>
    </citation>
    <scope>NUCLEOTIDE SEQUENCE</scope>
    <source>
        <tissue evidence="1">Shoot tissue taken approximately 20 cm above the soil surface</tissue>
    </source>
</reference>
<reference evidence="1" key="1">
    <citation type="submission" date="2014-09" db="EMBL/GenBank/DDBJ databases">
        <authorList>
            <person name="Magalhaes I.L.F."/>
            <person name="Oliveira U."/>
            <person name="Santos F.R."/>
            <person name="Vidigal T.H.D.A."/>
            <person name="Brescovit A.D."/>
            <person name="Santos A.J."/>
        </authorList>
    </citation>
    <scope>NUCLEOTIDE SEQUENCE</scope>
    <source>
        <tissue evidence="1">Shoot tissue taken approximately 20 cm above the soil surface</tissue>
    </source>
</reference>
<sequence length="41" mass="4503">MAGRLWEVNHVLCHRGACAGACMLRRCPPKRSTPHAQDGLC</sequence>
<organism evidence="1">
    <name type="scientific">Arundo donax</name>
    <name type="common">Giant reed</name>
    <name type="synonym">Donax arundinaceus</name>
    <dbReference type="NCBI Taxonomy" id="35708"/>
    <lineage>
        <taxon>Eukaryota</taxon>
        <taxon>Viridiplantae</taxon>
        <taxon>Streptophyta</taxon>
        <taxon>Embryophyta</taxon>
        <taxon>Tracheophyta</taxon>
        <taxon>Spermatophyta</taxon>
        <taxon>Magnoliopsida</taxon>
        <taxon>Liliopsida</taxon>
        <taxon>Poales</taxon>
        <taxon>Poaceae</taxon>
        <taxon>PACMAD clade</taxon>
        <taxon>Arundinoideae</taxon>
        <taxon>Arundineae</taxon>
        <taxon>Arundo</taxon>
    </lineage>
</organism>
<evidence type="ECO:0000313" key="1">
    <source>
        <dbReference type="EMBL" id="JAD51211.1"/>
    </source>
</evidence>
<accession>A0A0A9AJ81</accession>
<name>A0A0A9AJ81_ARUDO</name>